<organism evidence="3 4">
    <name type="scientific">Terasakiella brassicae</name>
    <dbReference type="NCBI Taxonomy" id="1634917"/>
    <lineage>
        <taxon>Bacteria</taxon>
        <taxon>Pseudomonadati</taxon>
        <taxon>Pseudomonadota</taxon>
        <taxon>Alphaproteobacteria</taxon>
        <taxon>Rhodospirillales</taxon>
        <taxon>Terasakiellaceae</taxon>
        <taxon>Terasakiella</taxon>
    </lineage>
</organism>
<reference evidence="3" key="1">
    <citation type="journal article" date="2014" name="Int. J. Syst. Evol. Microbiol.">
        <title>Complete genome sequence of Corynebacterium casei LMG S-19264T (=DSM 44701T), isolated from a smear-ripened cheese.</title>
        <authorList>
            <consortium name="US DOE Joint Genome Institute (JGI-PGF)"/>
            <person name="Walter F."/>
            <person name="Albersmeier A."/>
            <person name="Kalinowski J."/>
            <person name="Ruckert C."/>
        </authorList>
    </citation>
    <scope>NUCLEOTIDE SEQUENCE</scope>
    <source>
        <strain evidence="3">CGMCC 1.15254</strain>
    </source>
</reference>
<dbReference type="CDD" id="cd12797">
    <property type="entry name" value="M23_peptidase"/>
    <property type="match status" value="1"/>
</dbReference>
<evidence type="ECO:0000256" key="1">
    <source>
        <dbReference type="SAM" id="SignalP"/>
    </source>
</evidence>
<dbReference type="Pfam" id="PF01476">
    <property type="entry name" value="LysM"/>
    <property type="match status" value="2"/>
</dbReference>
<keyword evidence="3" id="KW-0449">Lipoprotein</keyword>
<proteinExistence type="predicted"/>
<dbReference type="PANTHER" id="PTHR21666:SF270">
    <property type="entry name" value="MUREIN HYDROLASE ACTIVATOR ENVC"/>
    <property type="match status" value="1"/>
</dbReference>
<evidence type="ECO:0000259" key="2">
    <source>
        <dbReference type="PROSITE" id="PS51782"/>
    </source>
</evidence>
<feature type="signal peptide" evidence="1">
    <location>
        <begin position="1"/>
        <end position="21"/>
    </location>
</feature>
<name>A0A917BR81_9PROT</name>
<dbReference type="InterPro" id="IPR011055">
    <property type="entry name" value="Dup_hybrid_motif"/>
</dbReference>
<dbReference type="RefSeq" id="WP_188659870.1">
    <property type="nucleotide sequence ID" value="NZ_BMHV01000001.1"/>
</dbReference>
<dbReference type="PANTHER" id="PTHR21666">
    <property type="entry name" value="PEPTIDASE-RELATED"/>
    <property type="match status" value="1"/>
</dbReference>
<feature type="domain" description="LysM" evidence="2">
    <location>
        <begin position="54"/>
        <end position="98"/>
    </location>
</feature>
<accession>A0A917BR81</accession>
<evidence type="ECO:0000313" key="4">
    <source>
        <dbReference type="Proteomes" id="UP000632498"/>
    </source>
</evidence>
<dbReference type="InterPro" id="IPR018392">
    <property type="entry name" value="LysM"/>
</dbReference>
<dbReference type="AlphaFoldDB" id="A0A917BR81"/>
<dbReference type="Proteomes" id="UP000632498">
    <property type="component" value="Unassembled WGS sequence"/>
</dbReference>
<dbReference type="InterPro" id="IPR016047">
    <property type="entry name" value="M23ase_b-sheet_dom"/>
</dbReference>
<feature type="chain" id="PRO_5037021932" evidence="1">
    <location>
        <begin position="22"/>
        <end position="324"/>
    </location>
</feature>
<dbReference type="EMBL" id="BMHV01000001">
    <property type="protein sequence ID" value="GGF51492.1"/>
    <property type="molecule type" value="Genomic_DNA"/>
</dbReference>
<dbReference type="InterPro" id="IPR036779">
    <property type="entry name" value="LysM_dom_sf"/>
</dbReference>
<evidence type="ECO:0000313" key="3">
    <source>
        <dbReference type="EMBL" id="GGF51492.1"/>
    </source>
</evidence>
<dbReference type="SUPFAM" id="SSF51261">
    <property type="entry name" value="Duplicated hybrid motif"/>
    <property type="match status" value="1"/>
</dbReference>
<dbReference type="PROSITE" id="PS51257">
    <property type="entry name" value="PROKAR_LIPOPROTEIN"/>
    <property type="match status" value="1"/>
</dbReference>
<keyword evidence="1" id="KW-0732">Signal</keyword>
<reference evidence="3" key="2">
    <citation type="submission" date="2020-09" db="EMBL/GenBank/DDBJ databases">
        <authorList>
            <person name="Sun Q."/>
            <person name="Zhou Y."/>
        </authorList>
    </citation>
    <scope>NUCLEOTIDE SEQUENCE</scope>
    <source>
        <strain evidence="3">CGMCC 1.15254</strain>
    </source>
</reference>
<feature type="domain" description="LysM" evidence="2">
    <location>
        <begin position="102"/>
        <end position="146"/>
    </location>
</feature>
<dbReference type="PROSITE" id="PS51782">
    <property type="entry name" value="LYSM"/>
    <property type="match status" value="2"/>
</dbReference>
<gene>
    <name evidence="3" type="ORF">GCM10011332_00880</name>
</gene>
<dbReference type="Gene3D" id="2.70.70.10">
    <property type="entry name" value="Glucose Permease (Domain IIA)"/>
    <property type="match status" value="1"/>
</dbReference>
<sequence length="324" mass="35344">MFRTSRHIGVFALLFSLAACGWVEVPFEGQGSYRPPATQSIEKEKAEQPKAIPGTVVVQKGDTVYAISRKHDVSVRGLIERNALKPPFHLKIDQRLYLPQGPVHVVQPGDTLYSVSRQYRTDVYTLAKTNNLKSPFTLTPGQRLKLPNSGNLTTASKNLDVPPRVNAEVTTKPKNKSTMQAKAEPHLNRKAIPKPAPRSSSRFAWPIKGRIISGFGTKRDGLRNDGINISAKRGAPVKAAENGVVAYSGNELRGFGNMILVKHSGGWITAYAHVDKILVTRGQKVTRGQSIASVGSSGSVVTPQLHFEIRRGMNPVNPNGFLKG</sequence>
<dbReference type="CDD" id="cd00118">
    <property type="entry name" value="LysM"/>
    <property type="match status" value="2"/>
</dbReference>
<comment type="caution">
    <text evidence="3">The sequence shown here is derived from an EMBL/GenBank/DDBJ whole genome shotgun (WGS) entry which is preliminary data.</text>
</comment>
<dbReference type="InterPro" id="IPR050570">
    <property type="entry name" value="Cell_wall_metabolism_enzyme"/>
</dbReference>
<dbReference type="Gene3D" id="3.10.350.10">
    <property type="entry name" value="LysM domain"/>
    <property type="match status" value="2"/>
</dbReference>
<protein>
    <submittedName>
        <fullName evidence="3">Lipoprotein</fullName>
    </submittedName>
</protein>
<keyword evidence="4" id="KW-1185">Reference proteome</keyword>
<dbReference type="SMART" id="SM00257">
    <property type="entry name" value="LysM"/>
    <property type="match status" value="2"/>
</dbReference>
<dbReference type="GO" id="GO:0004222">
    <property type="term" value="F:metalloendopeptidase activity"/>
    <property type="evidence" value="ECO:0007669"/>
    <property type="project" value="TreeGrafter"/>
</dbReference>
<dbReference type="Pfam" id="PF01551">
    <property type="entry name" value="Peptidase_M23"/>
    <property type="match status" value="1"/>
</dbReference>
<dbReference type="SUPFAM" id="SSF54106">
    <property type="entry name" value="LysM domain"/>
    <property type="match status" value="1"/>
</dbReference>